<dbReference type="CDD" id="cd07564">
    <property type="entry name" value="nitrilases_CHs"/>
    <property type="match status" value="1"/>
</dbReference>
<evidence type="ECO:0000313" key="6">
    <source>
        <dbReference type="Proteomes" id="UP000004699"/>
    </source>
</evidence>
<dbReference type="PROSITE" id="PS00920">
    <property type="entry name" value="NITRIL_CHT_1"/>
    <property type="match status" value="1"/>
</dbReference>
<dbReference type="STRING" id="565045.NOR51B_1155"/>
<dbReference type="EC" id="3.5.5.1" evidence="5"/>
<keyword evidence="2 5" id="KW-0378">Hydrolase</keyword>
<dbReference type="RefSeq" id="WP_009019956.1">
    <property type="nucleotide sequence ID" value="NZ_DS999411.1"/>
</dbReference>
<dbReference type="SUPFAM" id="SSF56317">
    <property type="entry name" value="Carbon-nitrogen hydrolase"/>
    <property type="match status" value="1"/>
</dbReference>
<comment type="similarity">
    <text evidence="1">Belongs to the carbon-nitrogen hydrolase superfamily. Nitrilase family.</text>
</comment>
<accession>B8KVK8</accession>
<evidence type="ECO:0000259" key="4">
    <source>
        <dbReference type="PROSITE" id="PS50263"/>
    </source>
</evidence>
<dbReference type="eggNOG" id="COG0388">
    <property type="taxonomic scope" value="Bacteria"/>
</dbReference>
<reference evidence="6" key="1">
    <citation type="journal article" date="2013" name="BMC Microbiol.">
        <title>Taxonomy and evolution of bacteriochlorophyll a-containing members of the OM60/NOR5 clade of marine gammaproteobacteria: description of Luminiphilus syltensis gen. nov., sp. nov., reclassification of Haliea rubra as Pseudohaliea rubra gen. nov., comb. nov., and emendation of Chromatocurvus halotolerans.</title>
        <authorList>
            <person name="Spring S."/>
            <person name="Riedel T."/>
            <person name="Sproer C."/>
            <person name="Yan S."/>
            <person name="Harder J."/>
            <person name="Fuchs B.M."/>
        </authorList>
    </citation>
    <scope>NUCLEOTIDE SEQUENCE [LARGE SCALE GENOMIC DNA]</scope>
    <source>
        <strain evidence="6">NOR51-B</strain>
    </source>
</reference>
<dbReference type="PANTHER" id="PTHR46044">
    <property type="entry name" value="NITRILASE"/>
    <property type="match status" value="1"/>
</dbReference>
<dbReference type="InterPro" id="IPR000132">
    <property type="entry name" value="Nitrilase/CN_hydratase_CS"/>
</dbReference>
<dbReference type="Pfam" id="PF00795">
    <property type="entry name" value="CN_hydrolase"/>
    <property type="match status" value="1"/>
</dbReference>
<feature type="domain" description="CN hydrolase" evidence="4">
    <location>
        <begin position="7"/>
        <end position="279"/>
    </location>
</feature>
<dbReference type="InterPro" id="IPR036526">
    <property type="entry name" value="C-N_Hydrolase_sf"/>
</dbReference>
<protein>
    <submittedName>
        <fullName evidence="5">Nitrilase, arylacetone-specific</fullName>
        <ecNumber evidence="5">3.5.5.1</ecNumber>
    </submittedName>
</protein>
<dbReference type="OrthoDB" id="9803803at2"/>
<dbReference type="InterPro" id="IPR044149">
    <property type="entry name" value="Nitrilases_CHs"/>
</dbReference>
<gene>
    <name evidence="5" type="ORF">NOR51B_1155</name>
</gene>
<evidence type="ECO:0000256" key="3">
    <source>
        <dbReference type="PROSITE-ProRule" id="PRU10139"/>
    </source>
</evidence>
<proteinExistence type="inferred from homology"/>
<sequence>MDTKQNVRVAAVQAAPVFMDLKGTVAKTVKLIEEAAEKGCDLVVFPETWVPGYPWFIWLNTTMANMKYFGRYNENSLVVGSDEFDTIAQAAKDNNIHVSVGASERDHGSLYISQFLFGRDGSLLSGRRKLKPTHQERTVFGDGDGSDLCVSETDIGRVGQLACWEHLQPLSKYAMYSMHEQIHCGAWPSFSAMPQAYALGPEVNNAASQMYAAEGQCFVIGACGMVSDEMIDMLVENDEHKELISAGGGHAVIYGPDGKLLVDKIPHDQEGLLIADLAINAITIAKVFADPVGHYSRPDVTRLLFNRLPQPCTESHTPEAATFDLDQVEDVLE</sequence>
<dbReference type="PANTHER" id="PTHR46044:SF14">
    <property type="entry name" value="ARYLACETONITRILASE"/>
    <property type="match status" value="1"/>
</dbReference>
<dbReference type="GO" id="GO:0000257">
    <property type="term" value="F:nitrilase activity"/>
    <property type="evidence" value="ECO:0007669"/>
    <property type="project" value="UniProtKB-EC"/>
</dbReference>
<evidence type="ECO:0000256" key="2">
    <source>
        <dbReference type="ARBA" id="ARBA00022801"/>
    </source>
</evidence>
<organism evidence="5 6">
    <name type="scientific">Luminiphilus syltensis NOR5-1B</name>
    <dbReference type="NCBI Taxonomy" id="565045"/>
    <lineage>
        <taxon>Bacteria</taxon>
        <taxon>Pseudomonadati</taxon>
        <taxon>Pseudomonadota</taxon>
        <taxon>Gammaproteobacteria</taxon>
        <taxon>Cellvibrionales</taxon>
        <taxon>Halieaceae</taxon>
        <taxon>Luminiphilus</taxon>
    </lineage>
</organism>
<dbReference type="PROSITE" id="PS50263">
    <property type="entry name" value="CN_HYDROLASE"/>
    <property type="match status" value="1"/>
</dbReference>
<keyword evidence="6" id="KW-1185">Reference proteome</keyword>
<feature type="active site" description="Proton acceptor" evidence="3">
    <location>
        <position position="47"/>
    </location>
</feature>
<evidence type="ECO:0000313" key="5">
    <source>
        <dbReference type="EMBL" id="EED35210.1"/>
    </source>
</evidence>
<evidence type="ECO:0000256" key="1">
    <source>
        <dbReference type="ARBA" id="ARBA00008129"/>
    </source>
</evidence>
<dbReference type="PROSITE" id="PS00921">
    <property type="entry name" value="NITRIL_CHT_2"/>
    <property type="match status" value="1"/>
</dbReference>
<dbReference type="InterPro" id="IPR003010">
    <property type="entry name" value="C-N_Hydrolase"/>
</dbReference>
<dbReference type="HOGENOM" id="CLU_030130_6_0_6"/>
<name>B8KVK8_9GAMM</name>
<dbReference type="Proteomes" id="UP000004699">
    <property type="component" value="Unassembled WGS sequence"/>
</dbReference>
<dbReference type="AlphaFoldDB" id="B8KVK8"/>
<dbReference type="EMBL" id="DS999411">
    <property type="protein sequence ID" value="EED35210.1"/>
    <property type="molecule type" value="Genomic_DNA"/>
</dbReference>
<dbReference type="Gene3D" id="3.60.110.10">
    <property type="entry name" value="Carbon-nitrogen hydrolase"/>
    <property type="match status" value="1"/>
</dbReference>